<dbReference type="SMART" id="SM00460">
    <property type="entry name" value="TGc"/>
    <property type="match status" value="1"/>
</dbReference>
<dbReference type="InterPro" id="IPR002931">
    <property type="entry name" value="Transglutaminase-like"/>
</dbReference>
<dbReference type="EMBL" id="JAKOGG010000003">
    <property type="protein sequence ID" value="MCS4555887.1"/>
    <property type="molecule type" value="Genomic_DNA"/>
</dbReference>
<gene>
    <name evidence="3" type="ORF">L9G74_05495</name>
</gene>
<dbReference type="Pfam" id="PF01841">
    <property type="entry name" value="Transglut_core"/>
    <property type="match status" value="1"/>
</dbReference>
<keyword evidence="4" id="KW-1185">Reference proteome</keyword>
<protein>
    <submittedName>
        <fullName evidence="3">Transglutaminase domain-containing protein</fullName>
    </submittedName>
</protein>
<feature type="signal peptide" evidence="1">
    <location>
        <begin position="1"/>
        <end position="24"/>
    </location>
</feature>
<dbReference type="PANTHER" id="PTHR38339:SF1">
    <property type="entry name" value="TRANSGLUTAMINASE-LIKE DOMAIN-CONTAINING PROTEIN"/>
    <property type="match status" value="1"/>
</dbReference>
<proteinExistence type="predicted"/>
<dbReference type="Gene3D" id="3.10.620.30">
    <property type="match status" value="1"/>
</dbReference>
<evidence type="ECO:0000313" key="3">
    <source>
        <dbReference type="EMBL" id="MCS4555887.1"/>
    </source>
</evidence>
<evidence type="ECO:0000256" key="1">
    <source>
        <dbReference type="SAM" id="SignalP"/>
    </source>
</evidence>
<dbReference type="SUPFAM" id="SSF54001">
    <property type="entry name" value="Cysteine proteinases"/>
    <property type="match status" value="1"/>
</dbReference>
<evidence type="ECO:0000313" key="4">
    <source>
        <dbReference type="Proteomes" id="UP001201549"/>
    </source>
</evidence>
<keyword evidence="1" id="KW-0732">Signal</keyword>
<name>A0ABT2FIR6_9GAMM</name>
<feature type="domain" description="Transglutaminase-like" evidence="2">
    <location>
        <begin position="210"/>
        <end position="293"/>
    </location>
</feature>
<feature type="chain" id="PRO_5046785030" evidence="1">
    <location>
        <begin position="25"/>
        <end position="378"/>
    </location>
</feature>
<dbReference type="RefSeq" id="WP_238895299.1">
    <property type="nucleotide sequence ID" value="NZ_JAKOGG010000003.1"/>
</dbReference>
<sequence length="378" mass="41434">MLRREFLKGAAIMSAAGMVTPVMASAVTSGAAKQDTVAARRRFTLAQAYDVKPPLGSAGKVNLWIPLPEDTVFQKLNHMDVKGNHDDAYITVENNYGAKALLVTWNKSDKPMTVNVELDISTEDWEPMASGALDLYRTPSNIAYPTEVQRFLQATAHIPTDGIVKKTADKIVGDETNPLKKAHKIYLWVSENMERDNSVIGCGQGDVRAILESGKLAGKCTDTNSVFVALARAAGLPAREMFGIRLGQAIKMGQYSSAFGSAKDGVASETGGQHCRAMFFLAGFGWVPVDPADVSKMRLAEKAKHTDANVQAVNKYLFGNWEMNWVGFNYARDFELAPAAAQGQMNNFGYPYAEVDGDPLNYYDPKAFAYDYRSTEQR</sequence>
<accession>A0ABT2FIR6</accession>
<reference evidence="4" key="1">
    <citation type="submission" date="2023-07" db="EMBL/GenBank/DDBJ databases">
        <title>Shewanella mangrovi sp. nov., an acetaldehyde- degrading bacterium isolated from mangrove sediment.</title>
        <authorList>
            <person name="Liu Y."/>
        </authorList>
    </citation>
    <scope>NUCLEOTIDE SEQUENCE [LARGE SCALE GENOMIC DNA]</scope>
    <source>
        <strain evidence="4">C32</strain>
    </source>
</reference>
<dbReference type="InterPro" id="IPR038765">
    <property type="entry name" value="Papain-like_cys_pep_sf"/>
</dbReference>
<evidence type="ECO:0000259" key="2">
    <source>
        <dbReference type="SMART" id="SM00460"/>
    </source>
</evidence>
<comment type="caution">
    <text evidence="3">The sequence shown here is derived from an EMBL/GenBank/DDBJ whole genome shotgun (WGS) entry which is preliminary data.</text>
</comment>
<dbReference type="Proteomes" id="UP001201549">
    <property type="component" value="Unassembled WGS sequence"/>
</dbReference>
<dbReference type="PANTHER" id="PTHR38339">
    <property type="entry name" value="TRANSGLUTAMINASE DOMAIN PROTEIN"/>
    <property type="match status" value="1"/>
</dbReference>
<organism evidence="3 4">
    <name type="scientific">Shewanella electrica</name>
    <dbReference type="NCBI Taxonomy" id="515560"/>
    <lineage>
        <taxon>Bacteria</taxon>
        <taxon>Pseudomonadati</taxon>
        <taxon>Pseudomonadota</taxon>
        <taxon>Gammaproteobacteria</taxon>
        <taxon>Alteromonadales</taxon>
        <taxon>Shewanellaceae</taxon>
        <taxon>Shewanella</taxon>
    </lineage>
</organism>